<evidence type="ECO:0000313" key="8">
    <source>
        <dbReference type="Proteomes" id="UP000609531"/>
    </source>
</evidence>
<reference evidence="7" key="1">
    <citation type="submission" date="2020-12" db="EMBL/GenBank/DDBJ databases">
        <title>Bacterial taxonomy.</title>
        <authorList>
            <person name="Pan X."/>
        </authorList>
    </citation>
    <scope>NUCLEOTIDE SEQUENCE</scope>
    <source>
        <strain evidence="7">B2012</strain>
    </source>
</reference>
<keyword evidence="8" id="KW-1185">Reference proteome</keyword>
<feature type="transmembrane region" description="Helical" evidence="6">
    <location>
        <begin position="333"/>
        <end position="354"/>
    </location>
</feature>
<feature type="transmembrane region" description="Helical" evidence="6">
    <location>
        <begin position="133"/>
        <end position="154"/>
    </location>
</feature>
<keyword evidence="2" id="KW-1003">Cell membrane</keyword>
<dbReference type="Proteomes" id="UP000609531">
    <property type="component" value="Unassembled WGS sequence"/>
</dbReference>
<dbReference type="PANTHER" id="PTHR30482">
    <property type="entry name" value="HIGH-AFFINITY BRANCHED-CHAIN AMINO ACID TRANSPORT SYSTEM PERMEASE"/>
    <property type="match status" value="1"/>
</dbReference>
<feature type="transmembrane region" description="Helical" evidence="6">
    <location>
        <begin position="227"/>
        <end position="247"/>
    </location>
</feature>
<dbReference type="EMBL" id="JAEKJA010000006">
    <property type="protein sequence ID" value="MBJ3775836.1"/>
    <property type="molecule type" value="Genomic_DNA"/>
</dbReference>
<feature type="transmembrane region" description="Helical" evidence="6">
    <location>
        <begin position="267"/>
        <end position="290"/>
    </location>
</feature>
<feature type="transmembrane region" description="Helical" evidence="6">
    <location>
        <begin position="23"/>
        <end position="43"/>
    </location>
</feature>
<keyword evidence="4 6" id="KW-1133">Transmembrane helix</keyword>
<dbReference type="PANTHER" id="PTHR30482:SF17">
    <property type="entry name" value="ABC TRANSPORTER ATP-BINDING PROTEIN"/>
    <property type="match status" value="1"/>
</dbReference>
<sequence>MADTTLDPATMAAPQRAGGGPSMAAIVSPLLFFALFAGLPFLLGSGDTFVLTIASRILIMALAAMSLDLILGYGAMVSFGHAAFIGIGAYVIGIASEHGMEEIAITLPMTLAICGAFALLMGAVSVRTSGIQFIMITLAIGQMAYFGATSLARYGGDDGLTLWGRSLVFDTRLLGDTTTLYYVILATLAVCYVLLSVIVASRFGRVLRGINESEKRMEALGYPVDRFRLTAFVIAGAICGVAGILLANLTEFVSPAYMTWDRSADLIIILVIGGLGRLHGALWGALVLLGLEEAIPWLFSDILAPLVSPVEGGGGFGAWWQHVCAVIAENWRVILGPILVLVALYARGGLVTLLGREGRA</sequence>
<dbReference type="InterPro" id="IPR043428">
    <property type="entry name" value="LivM-like"/>
</dbReference>
<dbReference type="InterPro" id="IPR001851">
    <property type="entry name" value="ABC_transp_permease"/>
</dbReference>
<feature type="transmembrane region" description="Helical" evidence="6">
    <location>
        <begin position="180"/>
        <end position="207"/>
    </location>
</feature>
<feature type="transmembrane region" description="Helical" evidence="6">
    <location>
        <begin position="302"/>
        <end position="321"/>
    </location>
</feature>
<keyword evidence="3 6" id="KW-0812">Transmembrane</keyword>
<dbReference type="Pfam" id="PF02653">
    <property type="entry name" value="BPD_transp_2"/>
    <property type="match status" value="1"/>
</dbReference>
<keyword evidence="5 6" id="KW-0472">Membrane</keyword>
<dbReference type="AlphaFoldDB" id="A0A934INS3"/>
<comment type="caution">
    <text evidence="7">The sequence shown here is derived from an EMBL/GenBank/DDBJ whole genome shotgun (WGS) entry which is preliminary data.</text>
</comment>
<evidence type="ECO:0000256" key="2">
    <source>
        <dbReference type="ARBA" id="ARBA00022475"/>
    </source>
</evidence>
<feature type="transmembrane region" description="Helical" evidence="6">
    <location>
        <begin position="49"/>
        <end position="67"/>
    </location>
</feature>
<organism evidence="7 8">
    <name type="scientific">Acuticoccus mangrovi</name>
    <dbReference type="NCBI Taxonomy" id="2796142"/>
    <lineage>
        <taxon>Bacteria</taxon>
        <taxon>Pseudomonadati</taxon>
        <taxon>Pseudomonadota</taxon>
        <taxon>Alphaproteobacteria</taxon>
        <taxon>Hyphomicrobiales</taxon>
        <taxon>Amorphaceae</taxon>
        <taxon>Acuticoccus</taxon>
    </lineage>
</organism>
<evidence type="ECO:0000256" key="3">
    <source>
        <dbReference type="ARBA" id="ARBA00022692"/>
    </source>
</evidence>
<proteinExistence type="predicted"/>
<evidence type="ECO:0000256" key="1">
    <source>
        <dbReference type="ARBA" id="ARBA00004651"/>
    </source>
</evidence>
<evidence type="ECO:0000256" key="4">
    <source>
        <dbReference type="ARBA" id="ARBA00022989"/>
    </source>
</evidence>
<dbReference type="GO" id="GO:0005886">
    <property type="term" value="C:plasma membrane"/>
    <property type="evidence" value="ECO:0007669"/>
    <property type="project" value="UniProtKB-SubCell"/>
</dbReference>
<evidence type="ECO:0000313" key="7">
    <source>
        <dbReference type="EMBL" id="MBJ3775836.1"/>
    </source>
</evidence>
<accession>A0A934INS3</accession>
<evidence type="ECO:0000256" key="6">
    <source>
        <dbReference type="SAM" id="Phobius"/>
    </source>
</evidence>
<evidence type="ECO:0000256" key="5">
    <source>
        <dbReference type="ARBA" id="ARBA00023136"/>
    </source>
</evidence>
<comment type="subcellular location">
    <subcellularLocation>
        <location evidence="1">Cell membrane</location>
        <topology evidence="1">Multi-pass membrane protein</topology>
    </subcellularLocation>
</comment>
<dbReference type="GO" id="GO:0015658">
    <property type="term" value="F:branched-chain amino acid transmembrane transporter activity"/>
    <property type="evidence" value="ECO:0007669"/>
    <property type="project" value="InterPro"/>
</dbReference>
<dbReference type="RefSeq" id="WP_198881731.1">
    <property type="nucleotide sequence ID" value="NZ_JAEKJA010000006.1"/>
</dbReference>
<protein>
    <submittedName>
        <fullName evidence="7">Branched-chain amino acid ABC transporter permease</fullName>
    </submittedName>
</protein>
<gene>
    <name evidence="7" type="ORF">JCR33_09075</name>
</gene>
<feature type="transmembrane region" description="Helical" evidence="6">
    <location>
        <begin position="74"/>
        <end position="93"/>
    </location>
</feature>
<dbReference type="CDD" id="cd06581">
    <property type="entry name" value="TM_PBP1_LivM_like"/>
    <property type="match status" value="1"/>
</dbReference>
<feature type="transmembrane region" description="Helical" evidence="6">
    <location>
        <begin position="105"/>
        <end position="126"/>
    </location>
</feature>
<name>A0A934INS3_9HYPH</name>